<dbReference type="RefSeq" id="WP_027289842.1">
    <property type="nucleotide sequence ID" value="NZ_NRRE01000004.1"/>
</dbReference>
<comment type="caution">
    <text evidence="1">The sequence shown here is derived from an EMBL/GenBank/DDBJ whole genome shotgun (WGS) entry which is preliminary data.</text>
</comment>
<evidence type="ECO:0000313" key="2">
    <source>
        <dbReference type="Proteomes" id="UP000778970"/>
    </source>
</evidence>
<protein>
    <recommendedName>
        <fullName evidence="3">Helix-turn-helix domain-containing protein</fullName>
    </recommendedName>
</protein>
<proteinExistence type="predicted"/>
<accession>A0A934QDX8</accession>
<keyword evidence="2" id="KW-1185">Reference proteome</keyword>
<dbReference type="AlphaFoldDB" id="A0A934QDX8"/>
<organism evidence="1 2">
    <name type="scientific">Rhodovibrio salinarum</name>
    <dbReference type="NCBI Taxonomy" id="1087"/>
    <lineage>
        <taxon>Bacteria</taxon>
        <taxon>Pseudomonadati</taxon>
        <taxon>Pseudomonadota</taxon>
        <taxon>Alphaproteobacteria</taxon>
        <taxon>Rhodospirillales</taxon>
        <taxon>Rhodovibrionaceae</taxon>
        <taxon>Rhodovibrio</taxon>
    </lineage>
</organism>
<evidence type="ECO:0008006" key="3">
    <source>
        <dbReference type="Google" id="ProtNLM"/>
    </source>
</evidence>
<sequence>MCNTQTYSDPRPPFLDVDGATEKLGELGLAMSPRQVRRYFDERSIPWFRGPDGKRYVAANTLEEWLVNRQREAIHGGRKYK</sequence>
<gene>
    <name evidence="1" type="ORF">CKO21_00085</name>
</gene>
<reference evidence="1" key="1">
    <citation type="submission" date="2017-08" db="EMBL/GenBank/DDBJ databases">
        <authorList>
            <person name="Imhoff J.F."/>
            <person name="Rahn T."/>
            <person name="Kuenzel S."/>
            <person name="Neulinger S.C."/>
        </authorList>
    </citation>
    <scope>NUCLEOTIDE SEQUENCE</scope>
    <source>
        <strain evidence="1">DSM 9154</strain>
    </source>
</reference>
<evidence type="ECO:0000313" key="1">
    <source>
        <dbReference type="EMBL" id="MBK1695647.1"/>
    </source>
</evidence>
<dbReference type="Proteomes" id="UP000778970">
    <property type="component" value="Unassembled WGS sequence"/>
</dbReference>
<dbReference type="EMBL" id="NRRE01000004">
    <property type="protein sequence ID" value="MBK1695647.1"/>
    <property type="molecule type" value="Genomic_DNA"/>
</dbReference>
<reference evidence="1" key="2">
    <citation type="journal article" date="2020" name="Microorganisms">
        <title>Osmotic Adaptation and Compatible Solute Biosynthesis of Phototrophic Bacteria as Revealed from Genome Analyses.</title>
        <authorList>
            <person name="Imhoff J.F."/>
            <person name="Rahn T."/>
            <person name="Kunzel S."/>
            <person name="Keller A."/>
            <person name="Neulinger S.C."/>
        </authorList>
    </citation>
    <scope>NUCLEOTIDE SEQUENCE</scope>
    <source>
        <strain evidence="1">DSM 9154</strain>
    </source>
</reference>
<name>A0A934QDX8_9PROT</name>